<dbReference type="OrthoDB" id="1446882at2"/>
<sequence length="275" mass="31479">MGMHEFEAGADIAITALDKSKDAGTMDLRSMYHSVAKFTRQWDASLQHFHILSLLLKHRFTYAFPVVEHPDYIQYKAYFDSLSGYQGINRVPGEDWGRENPQVAMYCNPSEAWNDYAGTNVPEHLRNTGMIYFDAGSELWQRFVDAGKLTGADAVPPKEIPIEEVIAGVVRAAQEQGDVDIISFWYPLITTIAAFVAPEEIIPLKQNPHLIKIREIATVTEAYKKNNDYGATRLPSPDDFKSNFLEWGVGEELSDLFQWWYQPLRQWYESPEYTN</sequence>
<dbReference type="RefSeq" id="WP_157300006.1">
    <property type="nucleotide sequence ID" value="NZ_BAAAZB010000025.1"/>
</dbReference>
<gene>
    <name evidence="1" type="ORF">GO495_12345</name>
</gene>
<proteinExistence type="predicted"/>
<keyword evidence="2" id="KW-1185">Reference proteome</keyword>
<evidence type="ECO:0000313" key="1">
    <source>
        <dbReference type="EMBL" id="MVT41377.1"/>
    </source>
</evidence>
<dbReference type="AlphaFoldDB" id="A0A6N8J815"/>
<comment type="caution">
    <text evidence="1">The sequence shown here is derived from an EMBL/GenBank/DDBJ whole genome shotgun (WGS) entry which is preliminary data.</text>
</comment>
<reference evidence="1 2" key="1">
    <citation type="submission" date="2019-12" db="EMBL/GenBank/DDBJ databases">
        <title>The draft genomic sequence of strain Chitinophaga oryziterrae JCM 16595.</title>
        <authorList>
            <person name="Zhang X."/>
        </authorList>
    </citation>
    <scope>NUCLEOTIDE SEQUENCE [LARGE SCALE GENOMIC DNA]</scope>
    <source>
        <strain evidence="1 2">JCM 16595</strain>
    </source>
</reference>
<organism evidence="1 2">
    <name type="scientific">Chitinophaga oryziterrae</name>
    <dbReference type="NCBI Taxonomy" id="1031224"/>
    <lineage>
        <taxon>Bacteria</taxon>
        <taxon>Pseudomonadati</taxon>
        <taxon>Bacteroidota</taxon>
        <taxon>Chitinophagia</taxon>
        <taxon>Chitinophagales</taxon>
        <taxon>Chitinophagaceae</taxon>
        <taxon>Chitinophaga</taxon>
    </lineage>
</organism>
<dbReference type="Proteomes" id="UP000468388">
    <property type="component" value="Unassembled WGS sequence"/>
</dbReference>
<evidence type="ECO:0000313" key="2">
    <source>
        <dbReference type="Proteomes" id="UP000468388"/>
    </source>
</evidence>
<protein>
    <submittedName>
        <fullName evidence="1">Uncharacterized protein</fullName>
    </submittedName>
</protein>
<name>A0A6N8J815_9BACT</name>
<accession>A0A6N8J815</accession>
<dbReference type="EMBL" id="WRXO01000003">
    <property type="protein sequence ID" value="MVT41377.1"/>
    <property type="molecule type" value="Genomic_DNA"/>
</dbReference>